<dbReference type="GO" id="GO:0005524">
    <property type="term" value="F:ATP binding"/>
    <property type="evidence" value="ECO:0007669"/>
    <property type="project" value="InterPro"/>
</dbReference>
<comment type="caution">
    <text evidence="5">The sequence shown here is derived from an EMBL/GenBank/DDBJ whole genome shotgun (WGS) entry which is preliminary data.</text>
</comment>
<gene>
    <name evidence="3" type="primary">groES</name>
    <name evidence="3" type="synonym">groS</name>
    <name evidence="5" type="ORF">COT44_03255</name>
</gene>
<comment type="similarity">
    <text evidence="1 3 4">Belongs to the GroES chaperonin family.</text>
</comment>
<comment type="subunit">
    <text evidence="3">Heptamer of 7 subunits arranged in a ring. Interacts with the chaperonin GroEL.</text>
</comment>
<dbReference type="InterPro" id="IPR011032">
    <property type="entry name" value="GroES-like_sf"/>
</dbReference>
<organism evidence="5 6">
    <name type="scientific">Candidatus Shapirobacteria bacterium CG08_land_8_20_14_0_20_39_18</name>
    <dbReference type="NCBI Taxonomy" id="1974883"/>
    <lineage>
        <taxon>Bacteria</taxon>
        <taxon>Candidatus Shapironibacteriota</taxon>
    </lineage>
</organism>
<keyword evidence="3" id="KW-0963">Cytoplasm</keyword>
<dbReference type="EMBL" id="PEYO01000017">
    <property type="protein sequence ID" value="PIU03435.1"/>
    <property type="molecule type" value="Genomic_DNA"/>
</dbReference>
<dbReference type="PANTHER" id="PTHR10772:SF63">
    <property type="entry name" value="20 KDA CHAPERONIN, CHLOROPLASTIC"/>
    <property type="match status" value="1"/>
</dbReference>
<evidence type="ECO:0000256" key="2">
    <source>
        <dbReference type="ARBA" id="ARBA00023186"/>
    </source>
</evidence>
<dbReference type="GO" id="GO:0044183">
    <property type="term" value="F:protein folding chaperone"/>
    <property type="evidence" value="ECO:0007669"/>
    <property type="project" value="InterPro"/>
</dbReference>
<accession>A0A2M6XCN6</accession>
<dbReference type="PANTHER" id="PTHR10772">
    <property type="entry name" value="10 KDA HEAT SHOCK PROTEIN"/>
    <property type="match status" value="1"/>
</dbReference>
<comment type="subcellular location">
    <subcellularLocation>
        <location evidence="3">Cytoplasm</location>
    </subcellularLocation>
</comment>
<keyword evidence="2 3" id="KW-0143">Chaperone</keyword>
<name>A0A2M6XCN6_9BACT</name>
<sequence>MTKLNFKPTAGYLLIEPVEAERKTASGIVLPESHEEKPQRGKVLAVGSAETCDCKDSCKKEAPCAKGDTVIYKQWGGNEVKIEGKEYLFVKFEDILAVETA</sequence>
<reference evidence="6" key="1">
    <citation type="submission" date="2017-09" db="EMBL/GenBank/DDBJ databases">
        <title>Depth-based differentiation of microbial function through sediment-hosted aquifers and enrichment of novel symbionts in the deep terrestrial subsurface.</title>
        <authorList>
            <person name="Probst A.J."/>
            <person name="Ladd B."/>
            <person name="Jarett J.K."/>
            <person name="Geller-Mcgrath D.E."/>
            <person name="Sieber C.M.K."/>
            <person name="Emerson J.B."/>
            <person name="Anantharaman K."/>
            <person name="Thomas B.C."/>
            <person name="Malmstrom R."/>
            <person name="Stieglmeier M."/>
            <person name="Klingl A."/>
            <person name="Woyke T."/>
            <person name="Ryan C.M."/>
            <person name="Banfield J.F."/>
        </authorList>
    </citation>
    <scope>NUCLEOTIDE SEQUENCE [LARGE SCALE GENOMIC DNA]</scope>
</reference>
<dbReference type="PRINTS" id="PR00297">
    <property type="entry name" value="CHAPERONIN10"/>
</dbReference>
<dbReference type="FunFam" id="2.30.33.40:FF:000001">
    <property type="entry name" value="10 kDa chaperonin"/>
    <property type="match status" value="1"/>
</dbReference>
<evidence type="ECO:0000256" key="4">
    <source>
        <dbReference type="RuleBase" id="RU000535"/>
    </source>
</evidence>
<dbReference type="InterPro" id="IPR020818">
    <property type="entry name" value="Chaperonin_GroES"/>
</dbReference>
<dbReference type="AlphaFoldDB" id="A0A2M6XCN6"/>
<dbReference type="SMART" id="SM00883">
    <property type="entry name" value="Cpn10"/>
    <property type="match status" value="1"/>
</dbReference>
<dbReference type="Pfam" id="PF00166">
    <property type="entry name" value="Cpn10"/>
    <property type="match status" value="1"/>
</dbReference>
<dbReference type="Gene3D" id="2.30.33.40">
    <property type="entry name" value="GroES chaperonin"/>
    <property type="match status" value="1"/>
</dbReference>
<dbReference type="InterPro" id="IPR037124">
    <property type="entry name" value="Chaperonin_GroES_sf"/>
</dbReference>
<dbReference type="SUPFAM" id="SSF50129">
    <property type="entry name" value="GroES-like"/>
    <property type="match status" value="1"/>
</dbReference>
<evidence type="ECO:0000313" key="5">
    <source>
        <dbReference type="EMBL" id="PIU03435.1"/>
    </source>
</evidence>
<comment type="function">
    <text evidence="3 4">Together with the chaperonin GroEL, plays an essential role in assisting protein folding. The GroEL-GroES system forms a nano-cage that allows encapsulation of the non-native substrate proteins and provides a physical environment optimized to promote and accelerate protein folding. GroES binds to the apical surface of the GroEL ring, thereby capping the opening of the GroEL channel.</text>
</comment>
<protein>
    <recommendedName>
        <fullName evidence="3">Co-chaperonin GroES</fullName>
    </recommendedName>
    <alternativeName>
        <fullName evidence="3">10 kDa chaperonin</fullName>
    </alternativeName>
    <alternativeName>
        <fullName evidence="3">Chaperonin-10</fullName>
        <shortName evidence="3">Cpn10</shortName>
    </alternativeName>
</protein>
<evidence type="ECO:0000256" key="1">
    <source>
        <dbReference type="ARBA" id="ARBA00006975"/>
    </source>
</evidence>
<evidence type="ECO:0000256" key="3">
    <source>
        <dbReference type="HAMAP-Rule" id="MF_00580"/>
    </source>
</evidence>
<proteinExistence type="inferred from homology"/>
<dbReference type="GO" id="GO:0051082">
    <property type="term" value="F:unfolded protein binding"/>
    <property type="evidence" value="ECO:0007669"/>
    <property type="project" value="TreeGrafter"/>
</dbReference>
<dbReference type="HAMAP" id="MF_00580">
    <property type="entry name" value="CH10"/>
    <property type="match status" value="1"/>
</dbReference>
<evidence type="ECO:0000313" key="6">
    <source>
        <dbReference type="Proteomes" id="UP000228996"/>
    </source>
</evidence>
<dbReference type="GO" id="GO:0005737">
    <property type="term" value="C:cytoplasm"/>
    <property type="evidence" value="ECO:0007669"/>
    <property type="project" value="UniProtKB-SubCell"/>
</dbReference>
<dbReference type="GO" id="GO:0051087">
    <property type="term" value="F:protein-folding chaperone binding"/>
    <property type="evidence" value="ECO:0007669"/>
    <property type="project" value="TreeGrafter"/>
</dbReference>
<dbReference type="CDD" id="cd00320">
    <property type="entry name" value="cpn10"/>
    <property type="match status" value="1"/>
</dbReference>
<dbReference type="GO" id="GO:0046872">
    <property type="term" value="F:metal ion binding"/>
    <property type="evidence" value="ECO:0007669"/>
    <property type="project" value="TreeGrafter"/>
</dbReference>
<dbReference type="Proteomes" id="UP000228996">
    <property type="component" value="Unassembled WGS sequence"/>
</dbReference>